<dbReference type="PRINTS" id="PR01003">
    <property type="entry name" value="FLGFLIH"/>
</dbReference>
<keyword evidence="7" id="KW-1005">Bacterial flagellum biogenesis</keyword>
<dbReference type="GO" id="GO:0015031">
    <property type="term" value="P:protein transport"/>
    <property type="evidence" value="ECO:0007669"/>
    <property type="project" value="UniProtKB-KW"/>
</dbReference>
<dbReference type="GO" id="GO:0005829">
    <property type="term" value="C:cytosol"/>
    <property type="evidence" value="ECO:0007669"/>
    <property type="project" value="TreeGrafter"/>
</dbReference>
<dbReference type="InterPro" id="IPR018035">
    <property type="entry name" value="Flagellar_FliH/T3SS_HrpE"/>
</dbReference>
<keyword evidence="11" id="KW-0966">Cell projection</keyword>
<dbReference type="GO" id="GO:0044781">
    <property type="term" value="P:bacterial-type flagellum organization"/>
    <property type="evidence" value="ECO:0007669"/>
    <property type="project" value="UniProtKB-KW"/>
</dbReference>
<dbReference type="AlphaFoldDB" id="A0A157ZY66"/>
<evidence type="ECO:0000313" key="12">
    <source>
        <dbReference type="Proteomes" id="UP000054911"/>
    </source>
</evidence>
<organism evidence="11 12">
    <name type="scientific">Caballeronia pedi</name>
    <dbReference type="NCBI Taxonomy" id="1777141"/>
    <lineage>
        <taxon>Bacteria</taxon>
        <taxon>Pseudomonadati</taxon>
        <taxon>Pseudomonadota</taxon>
        <taxon>Betaproteobacteria</taxon>
        <taxon>Burkholderiales</taxon>
        <taxon>Burkholderiaceae</taxon>
        <taxon>Caballeronia</taxon>
    </lineage>
</organism>
<keyword evidence="11" id="KW-0969">Cilium</keyword>
<feature type="domain" description="Flagellar assembly protein FliH/Type III secretion system HrpE" evidence="10">
    <location>
        <begin position="92"/>
        <end position="217"/>
    </location>
</feature>
<evidence type="ECO:0000256" key="7">
    <source>
        <dbReference type="ARBA" id="ARBA00022795"/>
    </source>
</evidence>
<dbReference type="PANTHER" id="PTHR34982:SF1">
    <property type="entry name" value="FLAGELLAR ASSEMBLY PROTEIN FLIH"/>
    <property type="match status" value="1"/>
</dbReference>
<dbReference type="RefSeq" id="WP_061174005.1">
    <property type="nucleotide sequence ID" value="NZ_FCOE02000004.1"/>
</dbReference>
<keyword evidence="12" id="KW-1185">Reference proteome</keyword>
<evidence type="ECO:0000256" key="5">
    <source>
        <dbReference type="ARBA" id="ARBA00022448"/>
    </source>
</evidence>
<dbReference type="GO" id="GO:0071973">
    <property type="term" value="P:bacterial-type flagellum-dependent cell motility"/>
    <property type="evidence" value="ECO:0007669"/>
    <property type="project" value="InterPro"/>
</dbReference>
<protein>
    <recommendedName>
        <fullName evidence="4">Flagellar assembly protein FliH</fullName>
    </recommendedName>
</protein>
<dbReference type="NCBIfam" id="NF004270">
    <property type="entry name" value="PRK05687.2-1"/>
    <property type="match status" value="1"/>
</dbReference>
<sequence length="227" mass="24174">MSDARARKAQAAPVSAYQRWEMASFDPVEIKVDNSAAEQAALEAHLRRVEEDAYQQGLAKGHVAGQALGYQAGYEQGQAKGFEDGRKEALAQAARLADIADAFKTALQAADAAIAESLAELAVDIAQQVVRQHLALDPTALVAVAREVIAAEPELSGAPTLVVNPADLPIVDAYLKDELESAGWTVRPDPEIERGGCKAHAATGEIDATNVSRWERVVAALGRTKPW</sequence>
<keyword evidence="5" id="KW-0813">Transport</keyword>
<evidence type="ECO:0000256" key="4">
    <source>
        <dbReference type="ARBA" id="ARBA00016507"/>
    </source>
</evidence>
<dbReference type="GO" id="GO:0009288">
    <property type="term" value="C:bacterial-type flagellum"/>
    <property type="evidence" value="ECO:0007669"/>
    <property type="project" value="InterPro"/>
</dbReference>
<keyword evidence="11" id="KW-0282">Flagellum</keyword>
<evidence type="ECO:0000256" key="6">
    <source>
        <dbReference type="ARBA" id="ARBA00022490"/>
    </source>
</evidence>
<evidence type="ECO:0000256" key="2">
    <source>
        <dbReference type="ARBA" id="ARBA00004496"/>
    </source>
</evidence>
<evidence type="ECO:0000259" key="10">
    <source>
        <dbReference type="Pfam" id="PF02108"/>
    </source>
</evidence>
<proteinExistence type="inferred from homology"/>
<dbReference type="STRING" id="1777141.AWB80_01455"/>
<keyword evidence="8" id="KW-0653">Protein transport</keyword>
<comment type="similarity">
    <text evidence="3">Belongs to the FliH family.</text>
</comment>
<dbReference type="InterPro" id="IPR051472">
    <property type="entry name" value="T3SS_Stator/FliH"/>
</dbReference>
<dbReference type="GO" id="GO:0003774">
    <property type="term" value="F:cytoskeletal motor activity"/>
    <property type="evidence" value="ECO:0007669"/>
    <property type="project" value="InterPro"/>
</dbReference>
<evidence type="ECO:0000313" key="11">
    <source>
        <dbReference type="EMBL" id="SAK50484.1"/>
    </source>
</evidence>
<dbReference type="InterPro" id="IPR000563">
    <property type="entry name" value="Flag_FliH"/>
</dbReference>
<evidence type="ECO:0000256" key="8">
    <source>
        <dbReference type="ARBA" id="ARBA00022927"/>
    </source>
</evidence>
<keyword evidence="9" id="KW-1006">Bacterial flagellum protein export</keyword>
<comment type="subcellular location">
    <subcellularLocation>
        <location evidence="2">Cytoplasm</location>
    </subcellularLocation>
</comment>
<name>A0A157ZY66_9BURK</name>
<comment type="caution">
    <text evidence="11">The sequence shown here is derived from an EMBL/GenBank/DDBJ whole genome shotgun (WGS) entry which is preliminary data.</text>
</comment>
<comment type="function">
    <text evidence="1">Needed for flagellar regrowth and assembly.</text>
</comment>
<dbReference type="Proteomes" id="UP000054911">
    <property type="component" value="Unassembled WGS sequence"/>
</dbReference>
<evidence type="ECO:0000256" key="1">
    <source>
        <dbReference type="ARBA" id="ARBA00003041"/>
    </source>
</evidence>
<accession>A0A157ZY66</accession>
<evidence type="ECO:0000256" key="9">
    <source>
        <dbReference type="ARBA" id="ARBA00023225"/>
    </source>
</evidence>
<reference evidence="11" key="1">
    <citation type="submission" date="2016-01" db="EMBL/GenBank/DDBJ databases">
        <authorList>
            <person name="Peeters C."/>
        </authorList>
    </citation>
    <scope>NUCLEOTIDE SEQUENCE [LARGE SCALE GENOMIC DNA]</scope>
    <source>
        <strain evidence="11">LMG 29323</strain>
    </source>
</reference>
<evidence type="ECO:0000256" key="3">
    <source>
        <dbReference type="ARBA" id="ARBA00006602"/>
    </source>
</evidence>
<dbReference type="PANTHER" id="PTHR34982">
    <property type="entry name" value="YOP PROTEINS TRANSLOCATION PROTEIN L"/>
    <property type="match status" value="1"/>
</dbReference>
<gene>
    <name evidence="11" type="ORF">AWB80_01455</name>
</gene>
<keyword evidence="6" id="KW-0963">Cytoplasm</keyword>
<dbReference type="OrthoDB" id="5296952at2"/>
<dbReference type="EMBL" id="FCOE02000004">
    <property type="protein sequence ID" value="SAK50484.1"/>
    <property type="molecule type" value="Genomic_DNA"/>
</dbReference>
<dbReference type="Pfam" id="PF02108">
    <property type="entry name" value="FliH"/>
    <property type="match status" value="1"/>
</dbReference>